<dbReference type="Proteomes" id="UP000614469">
    <property type="component" value="Unassembled WGS sequence"/>
</dbReference>
<reference evidence="2 3" key="1">
    <citation type="submission" date="2020-08" db="EMBL/GenBank/DDBJ databases">
        <title>Bridging the membrane lipid divide: bacteria of the FCB group superphylum have the potential to synthesize archaeal ether lipids.</title>
        <authorList>
            <person name="Villanueva L."/>
            <person name="Von Meijenfeldt F.A.B."/>
            <person name="Westbye A.B."/>
            <person name="Yadav S."/>
            <person name="Hopmans E.C."/>
            <person name="Dutilh B.E."/>
            <person name="Sinninghe Damste J.S."/>
        </authorList>
    </citation>
    <scope>NUCLEOTIDE SEQUENCE [LARGE SCALE GENOMIC DNA]</scope>
    <source>
        <strain evidence="2">NIOZ-UU36</strain>
    </source>
</reference>
<feature type="transmembrane region" description="Helical" evidence="1">
    <location>
        <begin position="64"/>
        <end position="84"/>
    </location>
</feature>
<gene>
    <name evidence="2" type="ORF">H8E29_09135</name>
</gene>
<feature type="transmembrane region" description="Helical" evidence="1">
    <location>
        <begin position="139"/>
        <end position="159"/>
    </location>
</feature>
<keyword evidence="1" id="KW-0472">Membrane</keyword>
<keyword evidence="1" id="KW-0812">Transmembrane</keyword>
<name>A0A8J6TI57_9CHLR</name>
<dbReference type="Pfam" id="PF11361">
    <property type="entry name" value="DUF3159"/>
    <property type="match status" value="1"/>
</dbReference>
<protein>
    <submittedName>
        <fullName evidence="2">DUF3159 domain-containing protein</fullName>
    </submittedName>
</protein>
<evidence type="ECO:0000313" key="2">
    <source>
        <dbReference type="EMBL" id="MBC8335415.1"/>
    </source>
</evidence>
<evidence type="ECO:0000313" key="3">
    <source>
        <dbReference type="Proteomes" id="UP000614469"/>
    </source>
</evidence>
<accession>A0A8J6TI57</accession>
<organism evidence="2 3">
    <name type="scientific">Candidatus Desulfolinea nitratireducens</name>
    <dbReference type="NCBI Taxonomy" id="2841698"/>
    <lineage>
        <taxon>Bacteria</taxon>
        <taxon>Bacillati</taxon>
        <taxon>Chloroflexota</taxon>
        <taxon>Anaerolineae</taxon>
        <taxon>Anaerolineales</taxon>
        <taxon>Anaerolineales incertae sedis</taxon>
        <taxon>Candidatus Desulfolinea</taxon>
    </lineage>
</organism>
<dbReference type="InterPro" id="IPR016566">
    <property type="entry name" value="UCP010219"/>
</dbReference>
<dbReference type="AlphaFoldDB" id="A0A8J6TI57"/>
<sequence length="223" mass="25356">MPNRFSELLDEFRSVLGGRLIDAILPPLFFLIANAIWGLQVAMWTALGLSIILGIRRIKRDESLTYGLLGAFSVLLAIGLVTLLGRAESFFLPGLISGGLTVGLCLISLLINRPLTAWSSFISRRWTLSWYWHPRIRPAYTETTLLWTLFFGLKFWWQVALYQGGDAENLAWVQTLTGWPALLILLVITYLYGTWRLRNLQGPSIEEFDKKIPAPWQGQKRGF</sequence>
<dbReference type="EMBL" id="JACNJN010000108">
    <property type="protein sequence ID" value="MBC8335415.1"/>
    <property type="molecule type" value="Genomic_DNA"/>
</dbReference>
<feature type="transmembrane region" description="Helical" evidence="1">
    <location>
        <begin position="171"/>
        <end position="192"/>
    </location>
</feature>
<proteinExistence type="predicted"/>
<feature type="transmembrane region" description="Helical" evidence="1">
    <location>
        <begin position="28"/>
        <end position="52"/>
    </location>
</feature>
<keyword evidence="1" id="KW-1133">Transmembrane helix</keyword>
<comment type="caution">
    <text evidence="2">The sequence shown here is derived from an EMBL/GenBank/DDBJ whole genome shotgun (WGS) entry which is preliminary data.</text>
</comment>
<feature type="transmembrane region" description="Helical" evidence="1">
    <location>
        <begin position="90"/>
        <end position="111"/>
    </location>
</feature>
<evidence type="ECO:0000256" key="1">
    <source>
        <dbReference type="SAM" id="Phobius"/>
    </source>
</evidence>